<reference evidence="5 6" key="1">
    <citation type="journal article" date="2015" name="Genome Announc.">
        <title>Draft Genome Sequence and Gene Annotation of the Entomopathogenic Fungus Verticillium hemipterigenum.</title>
        <authorList>
            <person name="Horn F."/>
            <person name="Habel A."/>
            <person name="Scharf D.H."/>
            <person name="Dworschak J."/>
            <person name="Brakhage A.A."/>
            <person name="Guthke R."/>
            <person name="Hertweck C."/>
            <person name="Linde J."/>
        </authorList>
    </citation>
    <scope>NUCLEOTIDE SEQUENCE [LARGE SCALE GENOMIC DNA]</scope>
</reference>
<dbReference type="PROSITE" id="PS51891">
    <property type="entry name" value="CENP_V_GFA"/>
    <property type="match status" value="2"/>
</dbReference>
<dbReference type="Pfam" id="PF04828">
    <property type="entry name" value="GFA"/>
    <property type="match status" value="2"/>
</dbReference>
<feature type="domain" description="CENP-V/GFA" evidence="4">
    <location>
        <begin position="4"/>
        <end position="122"/>
    </location>
</feature>
<keyword evidence="2" id="KW-0479">Metal-binding</keyword>
<dbReference type="HOGENOM" id="CLU_055491_0_1_1"/>
<dbReference type="Gene3D" id="2.170.150.70">
    <property type="match status" value="2"/>
</dbReference>
<evidence type="ECO:0000256" key="2">
    <source>
        <dbReference type="ARBA" id="ARBA00022723"/>
    </source>
</evidence>
<keyword evidence="3" id="KW-0862">Zinc</keyword>
<dbReference type="PANTHER" id="PTHR28620">
    <property type="entry name" value="CENTROMERE PROTEIN V"/>
    <property type="match status" value="1"/>
</dbReference>
<comment type="similarity">
    <text evidence="1">Belongs to the Gfa family.</text>
</comment>
<evidence type="ECO:0000313" key="6">
    <source>
        <dbReference type="Proteomes" id="UP000039046"/>
    </source>
</evidence>
<dbReference type="OrthoDB" id="2993351at2759"/>
<dbReference type="Proteomes" id="UP000039046">
    <property type="component" value="Unassembled WGS sequence"/>
</dbReference>
<dbReference type="GO" id="GO:0016846">
    <property type="term" value="F:carbon-sulfur lyase activity"/>
    <property type="evidence" value="ECO:0007669"/>
    <property type="project" value="InterPro"/>
</dbReference>
<dbReference type="AlphaFoldDB" id="A0A0A1T5S8"/>
<dbReference type="InterPro" id="IPR052355">
    <property type="entry name" value="CENP-V-like"/>
</dbReference>
<gene>
    <name evidence="5" type="ORF">VHEMI01592</name>
</gene>
<organism evidence="5 6">
    <name type="scientific">[Torrubiella] hemipterigena</name>
    <dbReference type="NCBI Taxonomy" id="1531966"/>
    <lineage>
        <taxon>Eukaryota</taxon>
        <taxon>Fungi</taxon>
        <taxon>Dikarya</taxon>
        <taxon>Ascomycota</taxon>
        <taxon>Pezizomycotina</taxon>
        <taxon>Sordariomycetes</taxon>
        <taxon>Hypocreomycetidae</taxon>
        <taxon>Hypocreales</taxon>
        <taxon>Clavicipitaceae</taxon>
        <taxon>Clavicipitaceae incertae sedis</taxon>
        <taxon>'Torrubiella' clade</taxon>
    </lineage>
</organism>
<accession>A0A0A1T5S8</accession>
<dbReference type="PANTHER" id="PTHR28620:SF1">
    <property type="entry name" value="CENP-V_GFA DOMAIN-CONTAINING PROTEIN"/>
    <property type="match status" value="1"/>
</dbReference>
<keyword evidence="6" id="KW-1185">Reference proteome</keyword>
<evidence type="ECO:0000313" key="5">
    <source>
        <dbReference type="EMBL" id="CEJ81470.1"/>
    </source>
</evidence>
<dbReference type="InterPro" id="IPR006913">
    <property type="entry name" value="CENP-V/GFA"/>
</dbReference>
<evidence type="ECO:0000256" key="1">
    <source>
        <dbReference type="ARBA" id="ARBA00005495"/>
    </source>
</evidence>
<dbReference type="STRING" id="1531966.A0A0A1T5S8"/>
<dbReference type="InterPro" id="IPR011057">
    <property type="entry name" value="Mss4-like_sf"/>
</dbReference>
<sequence>MESYRGNCHCGSFRFALDAAPITKATECSCSLCYQKGYLWNEVPEDSKFEVTRDDGKLDTYSSSAMEHKFCKACGTGVFGTHKSGPLQGKRLVNVRTILDLNPFKFSDPDVMTTDEAARPVPPITGPVKHVGSCHCGKTTVEILAPISEQEIKEDNCSSCVRSAWMGIYLPRKLVRYHGKENTTDYAATSRGWTRMPFCPTCGVHLFMDVRGPPREIIDRIPAERKAEVVAIVVKNMSTASINVRCFPEVNIAELTVERTDEGTEGYELKD</sequence>
<feature type="domain" description="CENP-V/GFA" evidence="4">
    <location>
        <begin position="130"/>
        <end position="268"/>
    </location>
</feature>
<protein>
    <recommendedName>
        <fullName evidence="4">CENP-V/GFA domain-containing protein</fullName>
    </recommendedName>
</protein>
<name>A0A0A1T5S8_9HYPO</name>
<dbReference type="SUPFAM" id="SSF51316">
    <property type="entry name" value="Mss4-like"/>
    <property type="match status" value="2"/>
</dbReference>
<dbReference type="GO" id="GO:0046872">
    <property type="term" value="F:metal ion binding"/>
    <property type="evidence" value="ECO:0007669"/>
    <property type="project" value="UniProtKB-KW"/>
</dbReference>
<evidence type="ECO:0000256" key="3">
    <source>
        <dbReference type="ARBA" id="ARBA00022833"/>
    </source>
</evidence>
<dbReference type="EMBL" id="CDHN01000001">
    <property type="protein sequence ID" value="CEJ81470.1"/>
    <property type="molecule type" value="Genomic_DNA"/>
</dbReference>
<proteinExistence type="inferred from homology"/>
<evidence type="ECO:0000259" key="4">
    <source>
        <dbReference type="PROSITE" id="PS51891"/>
    </source>
</evidence>